<dbReference type="InterPro" id="IPR032821">
    <property type="entry name" value="PKS_assoc"/>
</dbReference>
<dbReference type="AlphaFoldDB" id="B7TIU6"/>
<dbReference type="Pfam" id="PF16197">
    <property type="entry name" value="KAsynt_C_assoc"/>
    <property type="match status" value="1"/>
</dbReference>
<dbReference type="EMBL" id="FJ227575">
    <property type="protein sequence ID" value="ACJ67100.1"/>
    <property type="molecule type" value="Genomic_DNA"/>
</dbReference>
<dbReference type="Gene3D" id="3.40.47.10">
    <property type="match status" value="1"/>
</dbReference>
<evidence type="ECO:0000256" key="1">
    <source>
        <dbReference type="ARBA" id="ARBA00023268"/>
    </source>
</evidence>
<name>B7TIU6_9PEZI</name>
<dbReference type="GO" id="GO:0044550">
    <property type="term" value="P:secondary metabolite biosynthetic process"/>
    <property type="evidence" value="ECO:0007669"/>
    <property type="project" value="TreeGrafter"/>
</dbReference>
<dbReference type="GO" id="GO:0006633">
    <property type="term" value="P:fatty acid biosynthetic process"/>
    <property type="evidence" value="ECO:0007669"/>
    <property type="project" value="TreeGrafter"/>
</dbReference>
<dbReference type="CDD" id="cd00833">
    <property type="entry name" value="PKS"/>
    <property type="match status" value="1"/>
</dbReference>
<evidence type="ECO:0000313" key="3">
    <source>
        <dbReference type="EMBL" id="ACJ67100.1"/>
    </source>
</evidence>
<reference evidence="3" key="1">
    <citation type="journal article" date="2009" name="Appl. Environ. Microbiol.">
        <title>Insect-specific polyketide synthases (PKSs), potential PKS-nonribosomal peptide synthetase hybrids, and novel PKS clades in tropical fungi.</title>
        <authorList>
            <person name="Amnuaykanjanasin A."/>
            <person name="Phonghanpot S."/>
            <person name="Sengpanich N."/>
            <person name="Cheevadhanarak S."/>
            <person name="Tanticharoen M."/>
        </authorList>
    </citation>
    <scope>NUCLEOTIDE SEQUENCE</scope>
    <source>
        <strain evidence="3">F1R1A2</strain>
    </source>
</reference>
<evidence type="ECO:0000259" key="2">
    <source>
        <dbReference type="PROSITE" id="PS52004"/>
    </source>
</evidence>
<dbReference type="Gene3D" id="3.30.70.3290">
    <property type="match status" value="1"/>
</dbReference>
<dbReference type="PANTHER" id="PTHR43775:SF22">
    <property type="entry name" value="SYNTHASE, PUTATIVE (JCVI)-RELATED"/>
    <property type="match status" value="1"/>
</dbReference>
<dbReference type="InterPro" id="IPR001227">
    <property type="entry name" value="Ac_transferase_dom_sf"/>
</dbReference>
<protein>
    <submittedName>
        <fullName evidence="3">Polyketide synthase</fullName>
    </submittedName>
</protein>
<feature type="domain" description="Ketosynthase family 3 (KS3)" evidence="2">
    <location>
        <begin position="1"/>
        <end position="110"/>
    </location>
</feature>
<dbReference type="GO" id="GO:0004312">
    <property type="term" value="F:fatty acid synthase activity"/>
    <property type="evidence" value="ECO:0007669"/>
    <property type="project" value="TreeGrafter"/>
</dbReference>
<sequence>EGHGTGTIAGDEIESGSILNVFCESRTADKPLVVGSVKTNIGHLESASGVAGIIKTVLMLEKGQIPAHVNFQKLKPGVNFGGGRIRVSNRCLCVNSFGYGGTNAHAVLASYTPPEPSDLSAGSTLTNGYAATNGTNPSEVESLPLLEEGPELLVVTAKSEKALMNQIQSLQRWAKNRKFSREELRSLVYTLQSRREFMNARCSTVVPSPDQLLSALQKQPLKATQAARNTQIAFVFSGHGAQW</sequence>
<dbReference type="InterPro" id="IPR020841">
    <property type="entry name" value="PKS_Beta-ketoAc_synthase_dom"/>
</dbReference>
<dbReference type="InterPro" id="IPR050091">
    <property type="entry name" value="PKS_NRPS_Biosynth_Enz"/>
</dbReference>
<feature type="non-terminal residue" evidence="3">
    <location>
        <position position="243"/>
    </location>
</feature>
<dbReference type="PROSITE" id="PS52004">
    <property type="entry name" value="KS3_2"/>
    <property type="match status" value="1"/>
</dbReference>
<dbReference type="InterPro" id="IPR016039">
    <property type="entry name" value="Thiolase-like"/>
</dbReference>
<proteinExistence type="predicted"/>
<dbReference type="PANTHER" id="PTHR43775">
    <property type="entry name" value="FATTY ACID SYNTHASE"/>
    <property type="match status" value="1"/>
</dbReference>
<feature type="non-terminal residue" evidence="3">
    <location>
        <position position="1"/>
    </location>
</feature>
<dbReference type="InterPro" id="IPR014031">
    <property type="entry name" value="Ketoacyl_synth_C"/>
</dbReference>
<dbReference type="SUPFAM" id="SSF53901">
    <property type="entry name" value="Thiolase-like"/>
    <property type="match status" value="1"/>
</dbReference>
<organism evidence="3">
    <name type="scientific">Lineolata rhizophorae</name>
    <dbReference type="NCBI Taxonomy" id="578093"/>
    <lineage>
        <taxon>Eukaryota</taxon>
        <taxon>Fungi</taxon>
        <taxon>Dikarya</taxon>
        <taxon>Ascomycota</taxon>
        <taxon>Pezizomycotina</taxon>
        <taxon>Dothideomycetes</taxon>
        <taxon>Dothideomycetes incertae sedis</taxon>
        <taxon>Lineolatales</taxon>
        <taxon>Lineolataceae</taxon>
        <taxon>Lineolata</taxon>
    </lineage>
</organism>
<keyword evidence="1" id="KW-0511">Multifunctional enzyme</keyword>
<dbReference type="Gene3D" id="3.40.366.10">
    <property type="entry name" value="Malonyl-Coenzyme A Acyl Carrier Protein, domain 2"/>
    <property type="match status" value="1"/>
</dbReference>
<dbReference type="Pfam" id="PF02801">
    <property type="entry name" value="Ketoacyl-synt_C"/>
    <property type="match status" value="1"/>
</dbReference>
<accession>B7TIU6</accession>